<evidence type="ECO:0000313" key="4">
    <source>
        <dbReference type="EMBL" id="UNK05857.2"/>
    </source>
</evidence>
<evidence type="ECO:0000259" key="3">
    <source>
        <dbReference type="Pfam" id="PF20434"/>
    </source>
</evidence>
<organism evidence="4 5">
    <name type="scientific">Psychrobacter raelei</name>
    <dbReference type="NCBI Taxonomy" id="2565531"/>
    <lineage>
        <taxon>Bacteria</taxon>
        <taxon>Pseudomonadati</taxon>
        <taxon>Pseudomonadota</taxon>
        <taxon>Gammaproteobacteria</taxon>
        <taxon>Moraxellales</taxon>
        <taxon>Moraxellaceae</taxon>
        <taxon>Psychrobacter</taxon>
    </lineage>
</organism>
<proteinExistence type="predicted"/>
<protein>
    <submittedName>
        <fullName evidence="4">Alpha/beta hydrolase</fullName>
    </submittedName>
</protein>
<dbReference type="Proteomes" id="UP000829560">
    <property type="component" value="Chromosome"/>
</dbReference>
<accession>A0AAT9PF50</accession>
<dbReference type="Gene3D" id="3.40.50.1820">
    <property type="entry name" value="alpha/beta hydrolase"/>
    <property type="match status" value="1"/>
</dbReference>
<dbReference type="RefSeq" id="WP_338412512.1">
    <property type="nucleotide sequence ID" value="NZ_CP093310.2"/>
</dbReference>
<gene>
    <name evidence="4" type="ORF">MN210_03465</name>
</gene>
<sequence>MLNYKKLSYSLAGGAVIWMSIQTANAASVLGLLNAVTPNGGVSVIKDLAYGSEPEQDLDVYYPKALTQAIRNNDTPAANYPLVVFVHGGSWESGNKEQYRFVGESLAQAGYVTAVINYRKAPEHIYPDFVQDTAKAIAWSHQNAAKFFADANKMAVIGHSAGAFNVVAAVSNADFLAAYGLQPSDIKAVVGMAGPYSYDFRKFSSRIVFPAEATPDEVMPDRLIKAGSSGKQPPYLLMTAQNDKVVHISNTQNMTQALQNAGAKVTVEQIDGASHATSIGAMATTLTWVNPVRRQLLDYLHDTL</sequence>
<name>A0AAT9PF50_9GAMM</name>
<dbReference type="GO" id="GO:0016787">
    <property type="term" value="F:hydrolase activity"/>
    <property type="evidence" value="ECO:0007669"/>
    <property type="project" value="UniProtKB-KW"/>
</dbReference>
<dbReference type="Pfam" id="PF20434">
    <property type="entry name" value="BD-FAE"/>
    <property type="match status" value="1"/>
</dbReference>
<feature type="domain" description="BD-FAE-like" evidence="3">
    <location>
        <begin position="75"/>
        <end position="257"/>
    </location>
</feature>
<dbReference type="KEGG" id="prae:MN210_03465"/>
<keyword evidence="2" id="KW-0732">Signal</keyword>
<feature type="signal peptide" evidence="2">
    <location>
        <begin position="1"/>
        <end position="26"/>
    </location>
</feature>
<evidence type="ECO:0000256" key="2">
    <source>
        <dbReference type="SAM" id="SignalP"/>
    </source>
</evidence>
<dbReference type="InterPro" id="IPR029058">
    <property type="entry name" value="AB_hydrolase_fold"/>
</dbReference>
<keyword evidence="5" id="KW-1185">Reference proteome</keyword>
<evidence type="ECO:0000313" key="5">
    <source>
        <dbReference type="Proteomes" id="UP000829560"/>
    </source>
</evidence>
<evidence type="ECO:0000256" key="1">
    <source>
        <dbReference type="ARBA" id="ARBA00022801"/>
    </source>
</evidence>
<keyword evidence="1 4" id="KW-0378">Hydrolase</keyword>
<dbReference type="PANTHER" id="PTHR48081:SF9">
    <property type="entry name" value="CARBOXYLESTERASE"/>
    <property type="match status" value="1"/>
</dbReference>
<dbReference type="AlphaFoldDB" id="A0AAT9PF50"/>
<dbReference type="InterPro" id="IPR049492">
    <property type="entry name" value="BD-FAE-like_dom"/>
</dbReference>
<dbReference type="InterPro" id="IPR050300">
    <property type="entry name" value="GDXG_lipolytic_enzyme"/>
</dbReference>
<dbReference type="SUPFAM" id="SSF53474">
    <property type="entry name" value="alpha/beta-Hydrolases"/>
    <property type="match status" value="1"/>
</dbReference>
<feature type="chain" id="PRO_5043535084" evidence="2">
    <location>
        <begin position="27"/>
        <end position="304"/>
    </location>
</feature>
<dbReference type="EMBL" id="CP093310">
    <property type="protein sequence ID" value="UNK05857.2"/>
    <property type="molecule type" value="Genomic_DNA"/>
</dbReference>
<reference evidence="4" key="1">
    <citation type="submission" date="2024-03" db="EMBL/GenBank/DDBJ databases">
        <title>Psychrobacter raelis sp. nov. isolated from a dog with peritonitis.</title>
        <authorList>
            <person name="Schiavone A."/>
            <person name="Manzulli V."/>
            <person name="Camarda A."/>
            <person name="Cafiero M.A."/>
            <person name="Vasco I."/>
            <person name="Marino L."/>
            <person name="Pennuzzi G."/>
            <person name="Serrecchia L."/>
            <person name="Galante D."/>
            <person name="Pugliese N."/>
        </authorList>
    </citation>
    <scope>NUCLEOTIDE SEQUENCE</scope>
    <source>
        <strain evidence="4">PraFG1</strain>
    </source>
</reference>
<dbReference type="PANTHER" id="PTHR48081">
    <property type="entry name" value="AB HYDROLASE SUPERFAMILY PROTEIN C4A8.06C"/>
    <property type="match status" value="1"/>
</dbReference>